<evidence type="ECO:0000313" key="3">
    <source>
        <dbReference type="Proteomes" id="UP001597641"/>
    </source>
</evidence>
<feature type="domain" description="Outer membrane protein beta-barrel" evidence="1">
    <location>
        <begin position="222"/>
        <end position="403"/>
    </location>
</feature>
<dbReference type="RefSeq" id="WP_377485208.1">
    <property type="nucleotide sequence ID" value="NZ_JBHUOX010000009.1"/>
</dbReference>
<name>A0ABW6BU17_9BACT</name>
<dbReference type="Proteomes" id="UP001597641">
    <property type="component" value="Unassembled WGS sequence"/>
</dbReference>
<dbReference type="EMBL" id="JBHUOX010000009">
    <property type="protein sequence ID" value="MFD3001298.1"/>
    <property type="molecule type" value="Genomic_DNA"/>
</dbReference>
<dbReference type="Pfam" id="PF13568">
    <property type="entry name" value="OMP_b-brl_2"/>
    <property type="match status" value="1"/>
</dbReference>
<dbReference type="InterPro" id="IPR011250">
    <property type="entry name" value="OMP/PagP_B-barrel"/>
</dbReference>
<dbReference type="InterPro" id="IPR025665">
    <property type="entry name" value="Beta-barrel_OMP_2"/>
</dbReference>
<sequence>MYIFLNYDGNFMSKLYSFFFTLFIFVSSSFVQAQVVYKPGHIITPENTQIAGLLGYRNDVSYAQGIMFKGDEMATARQYLPHELNGYAFEKGGRYEAVPIAGANNTIKPVFLEVLVKGTASLYYLKTGDLKERFFIKKQGEELEELLHEVRRLQMESGEKYNADVRLYVGTLTRYFLDCQDAQLQIEQTRLKQPGLVKLFSRYNACVAPAEAQYVKDVGKGLRVRAGLLAGASLTTSQFSGKHASSLDLQNNSGFETSHDLTAGLALNIVAPGLTEKIGLHVGVMYTQYAFEGNYEIHESDEIHRQFNYQLKASHLKVLVMLRYTYPKGIIRPFVQAGIQNGFVLSKESNEQERSKYYNITREKEYPLLDAYRGHEQGFLGGIGVLLHLTEQINLTAEGRYEINNGISAYRELEHSNRSASFLVGIMF</sequence>
<gene>
    <name evidence="2" type="ORF">ACFS7Z_13060</name>
</gene>
<organism evidence="2 3">
    <name type="scientific">Pontibacter toksunensis</name>
    <dbReference type="NCBI Taxonomy" id="1332631"/>
    <lineage>
        <taxon>Bacteria</taxon>
        <taxon>Pseudomonadati</taxon>
        <taxon>Bacteroidota</taxon>
        <taxon>Cytophagia</taxon>
        <taxon>Cytophagales</taxon>
        <taxon>Hymenobacteraceae</taxon>
        <taxon>Pontibacter</taxon>
    </lineage>
</organism>
<reference evidence="3" key="1">
    <citation type="journal article" date="2019" name="Int. J. Syst. Evol. Microbiol.">
        <title>The Global Catalogue of Microorganisms (GCM) 10K type strain sequencing project: providing services to taxonomists for standard genome sequencing and annotation.</title>
        <authorList>
            <consortium name="The Broad Institute Genomics Platform"/>
            <consortium name="The Broad Institute Genome Sequencing Center for Infectious Disease"/>
            <person name="Wu L."/>
            <person name="Ma J."/>
        </authorList>
    </citation>
    <scope>NUCLEOTIDE SEQUENCE [LARGE SCALE GENOMIC DNA]</scope>
    <source>
        <strain evidence="3">KCTC 23984</strain>
    </source>
</reference>
<accession>A0ABW6BU17</accession>
<keyword evidence="3" id="KW-1185">Reference proteome</keyword>
<protein>
    <submittedName>
        <fullName evidence="2">Outer membrane beta-barrel protein</fullName>
    </submittedName>
</protein>
<evidence type="ECO:0000313" key="2">
    <source>
        <dbReference type="EMBL" id="MFD3001298.1"/>
    </source>
</evidence>
<evidence type="ECO:0000259" key="1">
    <source>
        <dbReference type="Pfam" id="PF13568"/>
    </source>
</evidence>
<proteinExistence type="predicted"/>
<comment type="caution">
    <text evidence="2">The sequence shown here is derived from an EMBL/GenBank/DDBJ whole genome shotgun (WGS) entry which is preliminary data.</text>
</comment>
<dbReference type="SUPFAM" id="SSF56925">
    <property type="entry name" value="OMPA-like"/>
    <property type="match status" value="1"/>
</dbReference>